<dbReference type="RefSeq" id="WP_063389542.1">
    <property type="nucleotide sequence ID" value="NZ_LWBR01000075.1"/>
</dbReference>
<reference evidence="2 3" key="1">
    <citation type="submission" date="2016-04" db="EMBL/GenBank/DDBJ databases">
        <title>Draft genome sequence of Aeribacillus pallidus 8m3 from petroleum reservoir.</title>
        <authorList>
            <person name="Poltaraus A.B."/>
            <person name="Nazina T.N."/>
            <person name="Tourova T.P."/>
            <person name="Malakho S.M."/>
            <person name="Korshunova A.V."/>
            <person name="Sokolova D.S."/>
        </authorList>
    </citation>
    <scope>NUCLEOTIDE SEQUENCE [LARGE SCALE GENOMIC DNA]</scope>
    <source>
        <strain evidence="2 3">8m3</strain>
    </source>
</reference>
<dbReference type="PANTHER" id="PTHR13887:SF41">
    <property type="entry name" value="THIOREDOXIN SUPERFAMILY PROTEIN"/>
    <property type="match status" value="1"/>
</dbReference>
<evidence type="ECO:0000313" key="2">
    <source>
        <dbReference type="EMBL" id="KZN94793.1"/>
    </source>
</evidence>
<dbReference type="Pfam" id="PF01323">
    <property type="entry name" value="DSBA"/>
    <property type="match status" value="1"/>
</dbReference>
<dbReference type="OrthoDB" id="9799122at2"/>
<accession>A0A165W9Z7</accession>
<dbReference type="Gene3D" id="3.40.30.10">
    <property type="entry name" value="Glutaredoxin"/>
    <property type="match status" value="1"/>
</dbReference>
<gene>
    <name evidence="2" type="ORF">AZI98_17515</name>
</gene>
<proteinExistence type="predicted"/>
<feature type="domain" description="DSBA-like thioredoxin" evidence="1">
    <location>
        <begin position="3"/>
        <end position="203"/>
    </location>
</feature>
<dbReference type="PANTHER" id="PTHR13887">
    <property type="entry name" value="GLUTATHIONE S-TRANSFERASE KAPPA"/>
    <property type="match status" value="1"/>
</dbReference>
<evidence type="ECO:0000259" key="1">
    <source>
        <dbReference type="Pfam" id="PF01323"/>
    </source>
</evidence>
<organism evidence="2 3">
    <name type="scientific">Aeribacillus pallidus</name>
    <dbReference type="NCBI Taxonomy" id="33936"/>
    <lineage>
        <taxon>Bacteria</taxon>
        <taxon>Bacillati</taxon>
        <taxon>Bacillota</taxon>
        <taxon>Bacilli</taxon>
        <taxon>Bacillales</taxon>
        <taxon>Bacillaceae</taxon>
        <taxon>Aeribacillus</taxon>
    </lineage>
</organism>
<keyword evidence="3" id="KW-1185">Reference proteome</keyword>
<dbReference type="STRING" id="33936.AZI98_17515"/>
<comment type="caution">
    <text evidence="2">The sequence shown here is derived from an EMBL/GenBank/DDBJ whole genome shotgun (WGS) entry which is preliminary data.</text>
</comment>
<dbReference type="EMBL" id="LWBR01000075">
    <property type="protein sequence ID" value="KZN94793.1"/>
    <property type="molecule type" value="Genomic_DNA"/>
</dbReference>
<dbReference type="Proteomes" id="UP000076476">
    <property type="component" value="Unassembled WGS sequence"/>
</dbReference>
<name>A0A165W9Z7_9BACI</name>
<dbReference type="AlphaFoldDB" id="A0A165W9Z7"/>
<dbReference type="CDD" id="cd03024">
    <property type="entry name" value="DsbA_FrnE"/>
    <property type="match status" value="1"/>
</dbReference>
<evidence type="ECO:0000313" key="3">
    <source>
        <dbReference type="Proteomes" id="UP000076476"/>
    </source>
</evidence>
<protein>
    <submittedName>
        <fullName evidence="2">Disulfide bond formation protein DsbA</fullName>
    </submittedName>
</protein>
<dbReference type="SUPFAM" id="SSF52833">
    <property type="entry name" value="Thioredoxin-like"/>
    <property type="match status" value="1"/>
</dbReference>
<dbReference type="GO" id="GO:0016491">
    <property type="term" value="F:oxidoreductase activity"/>
    <property type="evidence" value="ECO:0007669"/>
    <property type="project" value="InterPro"/>
</dbReference>
<dbReference type="InterPro" id="IPR001853">
    <property type="entry name" value="DSBA-like_thioredoxin_dom"/>
</dbReference>
<sequence length="235" mass="26895">MKIEIWSDYVCPFCYIGKRRMEKALELFPHKEQAEIVFRSFELDPTAKKEYDLSIHEIIAQKYGISVEEAKRANNDVAKQAESVGLTFRFEEMKPTNTFDAHRLAKYADKKGKGREMHERLFYAYFTESKLISDHQVLVELAEEIGLDGDEVKQVLSSGHLEEEVRKDEQEASRLGVRGVPFFVINRKYAISGAQPTEVFLKSFQKIWDEENSSSPLKPLAADGGGLCNDQSCEM</sequence>
<dbReference type="InterPro" id="IPR036249">
    <property type="entry name" value="Thioredoxin-like_sf"/>
</dbReference>